<sequence>MSTGRLARSLLTGAPFRLRLVRLAALSRIEVRGIVGNRVAGRATRGEIGPQRSLSDVATRHGRSRVRREDAADISDWEMKGEMMMQDLPVELRRAILQRLPLAELKNTRLACKSLALLGEDYLIPSLFTSLPHLPDTQRLECISQNPKYANSVRQLVLNHGEVNEYSARHNSYFLQYLMEPEARLEQQHLTWSAYTHFKTLKETHLPASCDPSRLIPIFARLSRLTSISITLMSCPFPARHPNTPHLLPEIWSFPSTRLLNRVATVERASAVLSSVSVSSLAIASFKHDRLPFEFFVQKPALMETFRSAFRALGTLELALEYSDMPNNMHADLAFSNLGKCIQAAPLLQHLEIAMLGRRKIDIRPLLSLLAERDAGLQYLESFKLQGVITTEDSLSEFLLSLGSSLARAHLGGEGVRSSRQPSNGGVFLESGRWSSLAGRLGTEMAGVEVWVQGDLKELESGQIWIFDAPVGIGEFERLSGGVGEDWYETGDESSI</sequence>
<organism evidence="2 3">
    <name type="scientific">Diplocarpon coronariae</name>
    <dbReference type="NCBI Taxonomy" id="2795749"/>
    <lineage>
        <taxon>Eukaryota</taxon>
        <taxon>Fungi</taxon>
        <taxon>Dikarya</taxon>
        <taxon>Ascomycota</taxon>
        <taxon>Pezizomycotina</taxon>
        <taxon>Leotiomycetes</taxon>
        <taxon>Helotiales</taxon>
        <taxon>Drepanopezizaceae</taxon>
        <taxon>Diplocarpon</taxon>
    </lineage>
</organism>
<comment type="caution">
    <text evidence="2">The sequence shown here is derived from an EMBL/GenBank/DDBJ whole genome shotgun (WGS) entry which is preliminary data.</text>
</comment>
<name>A0A218Z0P0_9HELO</name>
<dbReference type="OrthoDB" id="5224238at2759"/>
<protein>
    <recommendedName>
        <fullName evidence="1">F-box domain-containing protein</fullName>
    </recommendedName>
</protein>
<proteinExistence type="predicted"/>
<evidence type="ECO:0000259" key="1">
    <source>
        <dbReference type="PROSITE" id="PS50181"/>
    </source>
</evidence>
<gene>
    <name evidence="2" type="ORF">B2J93_5369</name>
</gene>
<feature type="domain" description="F-box" evidence="1">
    <location>
        <begin position="82"/>
        <end position="131"/>
    </location>
</feature>
<reference evidence="2 3" key="1">
    <citation type="submission" date="2017-04" db="EMBL/GenBank/DDBJ databases">
        <title>Draft genome sequence of Marssonina coronaria NL1: causal agent of apple blotch.</title>
        <authorList>
            <person name="Cheng Q."/>
        </authorList>
    </citation>
    <scope>NUCLEOTIDE SEQUENCE [LARGE SCALE GENOMIC DNA]</scope>
    <source>
        <strain evidence="2 3">NL1</strain>
    </source>
</reference>
<evidence type="ECO:0000313" key="2">
    <source>
        <dbReference type="EMBL" id="OWP00835.1"/>
    </source>
</evidence>
<dbReference type="Proteomes" id="UP000242519">
    <property type="component" value="Unassembled WGS sequence"/>
</dbReference>
<accession>A0A218Z0P0</accession>
<dbReference type="EMBL" id="MZNU01000306">
    <property type="protein sequence ID" value="OWP00835.1"/>
    <property type="molecule type" value="Genomic_DNA"/>
</dbReference>
<dbReference type="SUPFAM" id="SSF81383">
    <property type="entry name" value="F-box domain"/>
    <property type="match status" value="1"/>
</dbReference>
<dbReference type="InterPro" id="IPR001810">
    <property type="entry name" value="F-box_dom"/>
</dbReference>
<keyword evidence="3" id="KW-1185">Reference proteome</keyword>
<dbReference type="AlphaFoldDB" id="A0A218Z0P0"/>
<dbReference type="InParanoid" id="A0A218Z0P0"/>
<evidence type="ECO:0000313" key="3">
    <source>
        <dbReference type="Proteomes" id="UP000242519"/>
    </source>
</evidence>
<dbReference type="InterPro" id="IPR036047">
    <property type="entry name" value="F-box-like_dom_sf"/>
</dbReference>
<dbReference type="PROSITE" id="PS50181">
    <property type="entry name" value="FBOX"/>
    <property type="match status" value="1"/>
</dbReference>